<evidence type="ECO:0000256" key="1">
    <source>
        <dbReference type="SAM" id="MobiDB-lite"/>
    </source>
</evidence>
<organism evidence="2 3">
    <name type="scientific">Phytophthora citrophthora</name>
    <dbReference type="NCBI Taxonomy" id="4793"/>
    <lineage>
        <taxon>Eukaryota</taxon>
        <taxon>Sar</taxon>
        <taxon>Stramenopiles</taxon>
        <taxon>Oomycota</taxon>
        <taxon>Peronosporomycetes</taxon>
        <taxon>Peronosporales</taxon>
        <taxon>Peronosporaceae</taxon>
        <taxon>Phytophthora</taxon>
    </lineage>
</organism>
<reference evidence="2" key="1">
    <citation type="submission" date="2023-08" db="EMBL/GenBank/DDBJ databases">
        <title>Reference Genome Resource for the Citrus Pathogen Phytophthora citrophthora.</title>
        <authorList>
            <person name="Moller H."/>
            <person name="Coetzee B."/>
            <person name="Rose L.J."/>
            <person name="Van Niekerk J.M."/>
        </authorList>
    </citation>
    <scope>NUCLEOTIDE SEQUENCE</scope>
    <source>
        <strain evidence="2">STE-U-9442</strain>
    </source>
</reference>
<name>A0AAD9GQ14_9STRA</name>
<protein>
    <submittedName>
        <fullName evidence="2">Uncharacterized protein</fullName>
    </submittedName>
</protein>
<gene>
    <name evidence="2" type="ORF">P3T76_005536</name>
</gene>
<evidence type="ECO:0000313" key="2">
    <source>
        <dbReference type="EMBL" id="KAK1942899.1"/>
    </source>
</evidence>
<accession>A0AAD9GQ14</accession>
<dbReference type="PANTHER" id="PTHR37069:SF2">
    <property type="entry name" value="PIGGYBAC TRANSPOSABLE ELEMENT-DERIVED PROTEIN DOMAIN-CONTAINING PROTEIN"/>
    <property type="match status" value="1"/>
</dbReference>
<dbReference type="Proteomes" id="UP001259832">
    <property type="component" value="Unassembled WGS sequence"/>
</dbReference>
<sequence>MDVSPTAVIPPRQIPPASSLLATSPDLNGSVGSVFDDITSMDTDLPENKLVESVYSPSDYDADDEDFEAEVSTLSNDWLADNENDNTNAVEIGDTTGQFGVIESEDEAEKDDVATGEFTSEGDTDGQCVPKDSVDNPEETEVEIAAEVLFAENALERFGGEDAVMAGCLKNDVLRSMSVSGWGDVEEPDTHEHLMSPYEPVNDSKSYSGLHQGYFRPTAEALRHSDSPTAFFIYLLPVAVWQHIAACSN</sequence>
<feature type="region of interest" description="Disordered" evidence="1">
    <location>
        <begin position="1"/>
        <end position="24"/>
    </location>
</feature>
<proteinExistence type="predicted"/>
<dbReference type="PANTHER" id="PTHR37069">
    <property type="entry name" value="DDE_TNP_1_7 DOMAIN-CONTAINING PROTEIN"/>
    <property type="match status" value="1"/>
</dbReference>
<comment type="caution">
    <text evidence="2">The sequence shown here is derived from an EMBL/GenBank/DDBJ whole genome shotgun (WGS) entry which is preliminary data.</text>
</comment>
<keyword evidence="3" id="KW-1185">Reference proteome</keyword>
<dbReference type="EMBL" id="JASMQC010000008">
    <property type="protein sequence ID" value="KAK1942899.1"/>
    <property type="molecule type" value="Genomic_DNA"/>
</dbReference>
<feature type="region of interest" description="Disordered" evidence="1">
    <location>
        <begin position="115"/>
        <end position="138"/>
    </location>
</feature>
<evidence type="ECO:0000313" key="3">
    <source>
        <dbReference type="Proteomes" id="UP001259832"/>
    </source>
</evidence>
<dbReference type="AlphaFoldDB" id="A0AAD9GQ14"/>